<keyword evidence="6" id="KW-1185">Reference proteome</keyword>
<dbReference type="GO" id="GO:0016491">
    <property type="term" value="F:oxidoreductase activity"/>
    <property type="evidence" value="ECO:0007669"/>
    <property type="project" value="UniProtKB-KW"/>
</dbReference>
<dbReference type="EMBL" id="JAPDRN010000024">
    <property type="protein sequence ID" value="KAJ9637529.1"/>
    <property type="molecule type" value="Genomic_DNA"/>
</dbReference>
<dbReference type="InterPro" id="IPR036812">
    <property type="entry name" value="NAD(P)_OxRdtase_dom_sf"/>
</dbReference>
<gene>
    <name evidence="5" type="primary">ISC1_2</name>
    <name evidence="5" type="ORF">H2204_004678</name>
</gene>
<name>A0AA38Y6S8_9EURO</name>
<evidence type="ECO:0000259" key="4">
    <source>
        <dbReference type="Pfam" id="PF00248"/>
    </source>
</evidence>
<dbReference type="InterPro" id="IPR020471">
    <property type="entry name" value="AKR"/>
</dbReference>
<dbReference type="Proteomes" id="UP001172681">
    <property type="component" value="Unassembled WGS sequence"/>
</dbReference>
<feature type="domain" description="NADP-dependent oxidoreductase" evidence="4">
    <location>
        <begin position="42"/>
        <end position="273"/>
    </location>
</feature>
<sequence>MAENRVITLNTGAKLPVIGLGTWQSTDAVATEVVSAALKAGRKSNEAPIGKAIRGSGIPRSDIFVTDKVWPTWLSRAEESLDNSLRALGLDYIDLWLMHWPVSLNPNGNDKKFPRRPDGSPDYEEGWGFLDAWRSMEAIFQRHPDKVKAIGVSNCSTTNLEKILRIATIVPAANQVELHPSLPQDKLVSYCKSKQIALIAYSPLGSPSSQLIKETSLEKIAAKHGRNVAQCLISWGIQSGWAVVPKSSSEKRIQENIQTFELTMEDMTTISSIGRGMPKRYNNPGWAVGIWHDD</sequence>
<feature type="binding site" evidence="2">
    <location>
        <position position="99"/>
    </location>
    <ligand>
        <name>substrate</name>
    </ligand>
</feature>
<keyword evidence="5" id="KW-0378">Hydrolase</keyword>
<evidence type="ECO:0000256" key="2">
    <source>
        <dbReference type="PIRSR" id="PIRSR000097-2"/>
    </source>
</evidence>
<dbReference type="PRINTS" id="PR00069">
    <property type="entry name" value="ALDKETRDTASE"/>
</dbReference>
<dbReference type="SUPFAM" id="SSF51430">
    <property type="entry name" value="NAD(P)-linked oxidoreductase"/>
    <property type="match status" value="1"/>
</dbReference>
<dbReference type="Pfam" id="PF00248">
    <property type="entry name" value="Aldo_ket_red"/>
    <property type="match status" value="1"/>
</dbReference>
<feature type="site" description="Lowers pKa of active site Tyr" evidence="3">
    <location>
        <position position="68"/>
    </location>
</feature>
<dbReference type="GO" id="GO:0004767">
    <property type="term" value="F:sphingomyelin phosphodiesterase activity"/>
    <property type="evidence" value="ECO:0007669"/>
    <property type="project" value="UniProtKB-EC"/>
</dbReference>
<dbReference type="PIRSF" id="PIRSF000097">
    <property type="entry name" value="AKR"/>
    <property type="match status" value="1"/>
</dbReference>
<accession>A0AA38Y6S8</accession>
<dbReference type="EC" id="3.1.4.12" evidence="5"/>
<dbReference type="AlphaFoldDB" id="A0AA38Y6S8"/>
<dbReference type="Gene3D" id="3.20.20.100">
    <property type="entry name" value="NADP-dependent oxidoreductase domain"/>
    <property type="match status" value="1"/>
</dbReference>
<comment type="caution">
    <text evidence="5">The sequence shown here is derived from an EMBL/GenBank/DDBJ whole genome shotgun (WGS) entry which is preliminary data.</text>
</comment>
<proteinExistence type="predicted"/>
<organism evidence="5 6">
    <name type="scientific">Knufia peltigerae</name>
    <dbReference type="NCBI Taxonomy" id="1002370"/>
    <lineage>
        <taxon>Eukaryota</taxon>
        <taxon>Fungi</taxon>
        <taxon>Dikarya</taxon>
        <taxon>Ascomycota</taxon>
        <taxon>Pezizomycotina</taxon>
        <taxon>Eurotiomycetes</taxon>
        <taxon>Chaetothyriomycetidae</taxon>
        <taxon>Chaetothyriales</taxon>
        <taxon>Trichomeriaceae</taxon>
        <taxon>Knufia</taxon>
    </lineage>
</organism>
<protein>
    <submittedName>
        <fullName evidence="5">Phospholipase C type enzyme</fullName>
        <ecNumber evidence="5">3.1.4.12</ecNumber>
    </submittedName>
</protein>
<reference evidence="5" key="1">
    <citation type="submission" date="2022-10" db="EMBL/GenBank/DDBJ databases">
        <title>Culturing micro-colonial fungi from biological soil crusts in the Mojave desert and describing Neophaeococcomyces mojavensis, and introducing the new genera and species Taxawa tesnikishii.</title>
        <authorList>
            <person name="Kurbessoian T."/>
            <person name="Stajich J.E."/>
        </authorList>
    </citation>
    <scope>NUCLEOTIDE SEQUENCE</scope>
    <source>
        <strain evidence="5">TK_35</strain>
    </source>
</reference>
<evidence type="ECO:0000313" key="5">
    <source>
        <dbReference type="EMBL" id="KAJ9637529.1"/>
    </source>
</evidence>
<dbReference type="InterPro" id="IPR023210">
    <property type="entry name" value="NADP_OxRdtase_dom"/>
</dbReference>
<dbReference type="PANTHER" id="PTHR11732">
    <property type="entry name" value="ALDO/KETO REDUCTASE"/>
    <property type="match status" value="1"/>
</dbReference>
<keyword evidence="1" id="KW-0560">Oxidoreductase</keyword>
<evidence type="ECO:0000313" key="6">
    <source>
        <dbReference type="Proteomes" id="UP001172681"/>
    </source>
</evidence>
<evidence type="ECO:0000256" key="3">
    <source>
        <dbReference type="PIRSR" id="PIRSR000097-3"/>
    </source>
</evidence>
<evidence type="ECO:0000256" key="1">
    <source>
        <dbReference type="ARBA" id="ARBA00023002"/>
    </source>
</evidence>